<accession>A0A7X5Y1S9</accession>
<protein>
    <submittedName>
        <fullName evidence="1">Uncharacterized protein</fullName>
    </submittedName>
</protein>
<sequence>MADGADLIIDGKALDAAADRLIRGYLSAGTKAVSGTARNLEKRLEDATQAAVPGKLWRAWQSSAFPRSGPARNPTATVWLKGRADGRTGGAVSFWTQPGEIRGKRGQYLAVPLPSAGSRGRGRDLTPGEWERRTGQKLQFIYRAGNYSLLVATGGTTNARTGGFRQLTGGRQRAGRGGANPLQSSVVPIFVLVPVVRFRNAFAIEPIVNAADGELARELFNAIRGLSLR</sequence>
<proteinExistence type="predicted"/>
<dbReference type="InterPro" id="IPR045622">
    <property type="entry name" value="DUF6441"/>
</dbReference>
<dbReference type="Proteomes" id="UP000531251">
    <property type="component" value="Unassembled WGS sequence"/>
</dbReference>
<keyword evidence="2" id="KW-1185">Reference proteome</keyword>
<comment type="caution">
    <text evidence="1">The sequence shown here is derived from an EMBL/GenBank/DDBJ whole genome shotgun (WGS) entry which is preliminary data.</text>
</comment>
<reference evidence="1 2" key="1">
    <citation type="submission" date="2020-03" db="EMBL/GenBank/DDBJ databases">
        <title>Genomic Encyclopedia of Type Strains, Phase IV (KMG-IV): sequencing the most valuable type-strain genomes for metagenomic binning, comparative biology and taxonomic classification.</title>
        <authorList>
            <person name="Goeker M."/>
        </authorList>
    </citation>
    <scope>NUCLEOTIDE SEQUENCE [LARGE SCALE GENOMIC DNA]</scope>
    <source>
        <strain evidence="1 2">DSM 7225</strain>
    </source>
</reference>
<dbReference type="RefSeq" id="WP_125977296.1">
    <property type="nucleotide sequence ID" value="NZ_BAAADY010000020.1"/>
</dbReference>
<gene>
    <name evidence="1" type="ORF">GGR89_003775</name>
</gene>
<name>A0A7X5Y1S9_9SPHN</name>
<dbReference type="EMBL" id="JAATJB010000015">
    <property type="protein sequence ID" value="NJB99434.1"/>
    <property type="molecule type" value="Genomic_DNA"/>
</dbReference>
<evidence type="ECO:0000313" key="2">
    <source>
        <dbReference type="Proteomes" id="UP000531251"/>
    </source>
</evidence>
<organism evidence="1 2">
    <name type="scientific">Sphingomonas trueperi</name>
    <dbReference type="NCBI Taxonomy" id="53317"/>
    <lineage>
        <taxon>Bacteria</taxon>
        <taxon>Pseudomonadati</taxon>
        <taxon>Pseudomonadota</taxon>
        <taxon>Alphaproteobacteria</taxon>
        <taxon>Sphingomonadales</taxon>
        <taxon>Sphingomonadaceae</taxon>
        <taxon>Sphingomonas</taxon>
    </lineage>
</organism>
<dbReference type="Pfam" id="PF20039">
    <property type="entry name" value="DUF6441"/>
    <property type="match status" value="1"/>
</dbReference>
<dbReference type="AlphaFoldDB" id="A0A7X5Y1S9"/>
<evidence type="ECO:0000313" key="1">
    <source>
        <dbReference type="EMBL" id="NJB99434.1"/>
    </source>
</evidence>